<dbReference type="InterPro" id="IPR000483">
    <property type="entry name" value="Cys-rich_flank_reg_C"/>
</dbReference>
<dbReference type="SMART" id="SM00369">
    <property type="entry name" value="LRR_TYP"/>
    <property type="match status" value="3"/>
</dbReference>
<feature type="signal peptide" evidence="4">
    <location>
        <begin position="1"/>
        <end position="22"/>
    </location>
</feature>
<dbReference type="PANTHER" id="PTHR45842:SF22">
    <property type="entry name" value="INSULIN-LIKE GROWTH FACTOR-BINDING PROTEIN COMPLEX ACID LABILE SUBUNIT ISOFORM X1"/>
    <property type="match status" value="1"/>
</dbReference>
<dbReference type="InterPro" id="IPR032675">
    <property type="entry name" value="LRR_dom_sf"/>
</dbReference>
<proteinExistence type="predicted"/>
<dbReference type="AlphaFoldDB" id="A0A3B5AL33"/>
<keyword evidence="3" id="KW-0677">Repeat</keyword>
<evidence type="ECO:0000259" key="5">
    <source>
        <dbReference type="SMART" id="SM00082"/>
    </source>
</evidence>
<dbReference type="PROSITE" id="PS51450">
    <property type="entry name" value="LRR"/>
    <property type="match status" value="1"/>
</dbReference>
<accession>A0A3B5AL33</accession>
<dbReference type="InterPro" id="IPR003591">
    <property type="entry name" value="Leu-rich_rpt_typical-subtyp"/>
</dbReference>
<evidence type="ECO:0000256" key="2">
    <source>
        <dbReference type="ARBA" id="ARBA00022729"/>
    </source>
</evidence>
<dbReference type="SMART" id="SM00364">
    <property type="entry name" value="LRR_BAC"/>
    <property type="match status" value="3"/>
</dbReference>
<dbReference type="STRING" id="144197.ENSSPAP00000014242"/>
<dbReference type="GeneTree" id="ENSGT00940000166908"/>
<dbReference type="PANTHER" id="PTHR45842">
    <property type="entry name" value="SYNAPTIC ADHESION-LIKE MOLECULE SALM"/>
    <property type="match status" value="1"/>
</dbReference>
<dbReference type="GO" id="GO:0016020">
    <property type="term" value="C:membrane"/>
    <property type="evidence" value="ECO:0007669"/>
    <property type="project" value="UniProtKB-SubCell"/>
</dbReference>
<keyword evidence="1" id="KW-0433">Leucine-rich repeat</keyword>
<dbReference type="Ensembl" id="ENSSPAT00000014484.1">
    <property type="protein sequence ID" value="ENSSPAP00000014242.1"/>
    <property type="gene ID" value="ENSSPAG00000010764.1"/>
</dbReference>
<name>A0A3B5AL33_9TELE</name>
<evidence type="ECO:0000256" key="1">
    <source>
        <dbReference type="ARBA" id="ARBA00022614"/>
    </source>
</evidence>
<dbReference type="SUPFAM" id="SSF52058">
    <property type="entry name" value="L domain-like"/>
    <property type="match status" value="1"/>
</dbReference>
<feature type="chain" id="PRO_5017357685" evidence="4">
    <location>
        <begin position="23"/>
        <end position="335"/>
    </location>
</feature>
<protein>
    <submittedName>
        <fullName evidence="6">Si:ch211-191d15.2</fullName>
    </submittedName>
</protein>
<evidence type="ECO:0000256" key="4">
    <source>
        <dbReference type="SAM" id="SignalP"/>
    </source>
</evidence>
<dbReference type="InterPro" id="IPR001611">
    <property type="entry name" value="Leu-rich_rpt"/>
</dbReference>
<reference evidence="6" key="1">
    <citation type="submission" date="2023-09" db="UniProtKB">
        <authorList>
            <consortium name="Ensembl"/>
        </authorList>
    </citation>
    <scope>IDENTIFICATION</scope>
</reference>
<evidence type="ECO:0000256" key="3">
    <source>
        <dbReference type="ARBA" id="ARBA00022737"/>
    </source>
</evidence>
<organism evidence="6">
    <name type="scientific">Stegastes partitus</name>
    <name type="common">bicolor damselfish</name>
    <dbReference type="NCBI Taxonomy" id="144197"/>
    <lineage>
        <taxon>Eukaryota</taxon>
        <taxon>Metazoa</taxon>
        <taxon>Chordata</taxon>
        <taxon>Craniata</taxon>
        <taxon>Vertebrata</taxon>
        <taxon>Euteleostomi</taxon>
        <taxon>Actinopterygii</taxon>
        <taxon>Neopterygii</taxon>
        <taxon>Teleostei</taxon>
        <taxon>Neoteleostei</taxon>
        <taxon>Acanthomorphata</taxon>
        <taxon>Ovalentaria</taxon>
        <taxon>Pomacentridae</taxon>
        <taxon>Stegastes</taxon>
    </lineage>
</organism>
<dbReference type="SMART" id="SM00082">
    <property type="entry name" value="LRRCT"/>
    <property type="match status" value="1"/>
</dbReference>
<dbReference type="Pfam" id="PF13855">
    <property type="entry name" value="LRR_8"/>
    <property type="match status" value="2"/>
</dbReference>
<evidence type="ECO:0000313" key="6">
    <source>
        <dbReference type="Ensembl" id="ENSSPAP00000014242.1"/>
    </source>
</evidence>
<dbReference type="Gene3D" id="3.80.10.10">
    <property type="entry name" value="Ribonuclease Inhibitor"/>
    <property type="match status" value="2"/>
</dbReference>
<sequence length="335" mass="37335">MLWCRWTVLLVLCICPLARLTSSPCPPGCCCLRPGFLVLCESLGLRSLPRSVPLTTSSLLLQENRITYITSGALRQLGNLTRLDLEDNRIRAIQPGALRGLNKLQVLRLKGNKLTNLPVNLPPSLTYLDLSENCISALDLPSLSSLVNLQVLKINSNCLRSVPESAFDSLPRLRSVDLTDNLWACECDILYLYRWLLSGRLKMATDLVCTEPVHLAQRLLLNLSVMAICPRVLTPNDLYSALERKLAVKPTAQSSYGDLGDLLQKISRQTTVGLVSEHKCVTQLLYQLTVFPFTHSVARELEAIADPQPNVLNLASTIFPFSSTSIWRRQERNAQ</sequence>
<feature type="domain" description="LRRCT" evidence="5">
    <location>
        <begin position="181"/>
        <end position="230"/>
    </location>
</feature>
<dbReference type="InterPro" id="IPR050467">
    <property type="entry name" value="LRFN"/>
</dbReference>
<keyword evidence="2 4" id="KW-0732">Signal</keyword>